<dbReference type="PANTHER" id="PTHR31793:SF2">
    <property type="entry name" value="BLR1345 PROTEIN"/>
    <property type="match status" value="1"/>
</dbReference>
<protein>
    <submittedName>
        <fullName evidence="1">Acyl-CoA thioesterase</fullName>
    </submittedName>
</protein>
<dbReference type="PANTHER" id="PTHR31793">
    <property type="entry name" value="4-HYDROXYBENZOYL-COA THIOESTERASE FAMILY MEMBER"/>
    <property type="match status" value="1"/>
</dbReference>
<reference evidence="1" key="1">
    <citation type="submission" date="2021-01" db="EMBL/GenBank/DDBJ databases">
        <title>WGS of actinomycetes isolated from Thailand.</title>
        <authorList>
            <person name="Thawai C."/>
        </authorList>
    </citation>
    <scope>NUCLEOTIDE SEQUENCE</scope>
    <source>
        <strain evidence="1">RCU-197</strain>
    </source>
</reference>
<dbReference type="CDD" id="cd00586">
    <property type="entry name" value="4HBT"/>
    <property type="match status" value="1"/>
</dbReference>
<dbReference type="Gene3D" id="3.10.129.10">
    <property type="entry name" value="Hotdog Thioesterase"/>
    <property type="match status" value="1"/>
</dbReference>
<keyword evidence="2" id="KW-1185">Reference proteome</keyword>
<name>A0A937EJ83_9ACTN</name>
<proteinExistence type="predicted"/>
<dbReference type="Proteomes" id="UP000661858">
    <property type="component" value="Unassembled WGS sequence"/>
</dbReference>
<dbReference type="EMBL" id="JAERRK010000007">
    <property type="protein sequence ID" value="MBL1083483.1"/>
    <property type="molecule type" value="Genomic_DNA"/>
</dbReference>
<gene>
    <name evidence="1" type="ORF">JK359_16135</name>
</gene>
<dbReference type="GO" id="GO:0047617">
    <property type="term" value="F:fatty acyl-CoA hydrolase activity"/>
    <property type="evidence" value="ECO:0007669"/>
    <property type="project" value="TreeGrafter"/>
</dbReference>
<dbReference type="RefSeq" id="WP_201836142.1">
    <property type="nucleotide sequence ID" value="NZ_JAERRK010000007.1"/>
</dbReference>
<dbReference type="AlphaFoldDB" id="A0A937EJ83"/>
<comment type="caution">
    <text evidence="1">The sequence shown here is derived from an EMBL/GenBank/DDBJ whole genome shotgun (WGS) entry which is preliminary data.</text>
</comment>
<sequence>MSDLQTTYRGTVYPWHCDHMGHMNVMWYVGKFDEATWQMFSSIGLTPGYMRDNARGMVAVEQKIAYRREVHAGDVVLVRSGLLEVRNKSIRFCHQMENAVTGDISAVTVITGIHIDTVARRAVALPAEQSDAARKMIADFDPGI</sequence>
<evidence type="ECO:0000313" key="2">
    <source>
        <dbReference type="Proteomes" id="UP000661858"/>
    </source>
</evidence>
<dbReference type="Pfam" id="PF13279">
    <property type="entry name" value="4HBT_2"/>
    <property type="match status" value="1"/>
</dbReference>
<accession>A0A937EJ83</accession>
<dbReference type="SUPFAM" id="SSF54637">
    <property type="entry name" value="Thioesterase/thiol ester dehydrase-isomerase"/>
    <property type="match status" value="1"/>
</dbReference>
<dbReference type="InterPro" id="IPR050563">
    <property type="entry name" value="4-hydroxybenzoyl-CoA_TE"/>
</dbReference>
<organism evidence="1 2">
    <name type="scientific">Streptomyces actinomycinicus</name>
    <dbReference type="NCBI Taxonomy" id="1695166"/>
    <lineage>
        <taxon>Bacteria</taxon>
        <taxon>Bacillati</taxon>
        <taxon>Actinomycetota</taxon>
        <taxon>Actinomycetes</taxon>
        <taxon>Kitasatosporales</taxon>
        <taxon>Streptomycetaceae</taxon>
        <taxon>Streptomyces</taxon>
    </lineage>
</organism>
<dbReference type="InterPro" id="IPR029069">
    <property type="entry name" value="HotDog_dom_sf"/>
</dbReference>
<evidence type="ECO:0000313" key="1">
    <source>
        <dbReference type="EMBL" id="MBL1083483.1"/>
    </source>
</evidence>